<dbReference type="SUPFAM" id="SSF101447">
    <property type="entry name" value="Formin homology 2 domain (FH2 domain)"/>
    <property type="match status" value="1"/>
</dbReference>
<dbReference type="GO" id="GO:0008270">
    <property type="term" value="F:zinc ion binding"/>
    <property type="evidence" value="ECO:0007669"/>
    <property type="project" value="UniProtKB-KW"/>
</dbReference>
<dbReference type="OrthoDB" id="1668162at2759"/>
<dbReference type="PROSITE" id="PS50178">
    <property type="entry name" value="ZF_FYVE"/>
    <property type="match status" value="1"/>
</dbReference>
<dbReference type="PROSITE" id="PS51444">
    <property type="entry name" value="FH2"/>
    <property type="match status" value="1"/>
</dbReference>
<feature type="coiled-coil region" evidence="5">
    <location>
        <begin position="834"/>
        <end position="896"/>
    </location>
</feature>
<sequence>MNKSSHEICKDRNEDTYSDINFPEKESPSPRLTQNQTISPQFPLTNTLGTTFPPTSTSSAGTSDCAIARKQIRSESFAREPKCGFCCRVFTLLRRRHHCRSCHMAMCKDCGMKAVDTRRGENTRLQWHCHKCIREEDGIMEYISGVRSHSKRMSISVAAPPPLQHQSAKKFCIECGYELPKNVKFCIECGTSARLPTRSQFDKDVDTATTEVIDDTSAQILQAKACDLELTKRMEITQDLVVKNDDNEQNLDVRSGDQEDLKGNKDDREPLEIVQEDEDAVVKLLGEKEVDLRLVKEENDMLKEKIKMLGIELEELKKSALENHLTLKKGETEVKHISDEKKGVRAKDHPAYAKYFRLVSMGMPVEQAQERMKQNGIDPTILDKPDERMNDSSNADTNIAGTSAPEERVQVDERYNKFFKLKKMGMPLEQIKLKMSAEGLDPSMLDQNNTLSMGEQLLAKTSQVTESTCDPEYVKFFKLLKLGMPPEQVKLKIAAAGLDPAVLDSAQDVASVMALKNEVNVGTQDAGLAATSNQSRSSKGVASSDLGSASIEPQLPRKETVKPQVEMRSLFWSRVPVNVVSSTVWVKLNDSNVKLDLGEMEWMFRKNAVDTLKKEDDTKKKKENTSTSQQVLLLDPKRQQNVAIAIARIKMPPSEIKKAILNVDTDLVNSETLNVLIQTAPTLEEQDLLKNYTGDEQLLGNLEKFFLEMMSIPRYTQRIKCIRFHLSFEDRVLETQTQLDILSAATDELTESRNFRKVLEHILAIGNYLNGGTPRGAAYGFKLDTLTKLHTLRSIDPKITLMHFLAHQLEEHNPEVVTFAAELAHVGEAKRLSLEQLRSDISLYSNELVMLRGQVQASSNDQTEGDRFQEVMAPFEKEAAEVLEDLNREFSSLESLYTELVSSFGEDPRKLGTSAFFSLMDDFLSEFKNAYRQNQTKDYESTWSEAKSASEAETATREAAAREAKASEAAEAHVKSAAVEVEHTNAQDESKKSISPTHDGRDLDSELLSQHFEPAPPETSKALYSQIIKTVSLWAQTHSKHADAVEQFKVISRKFGNDEISADDFCQQVRFCIGRKRALKVIPDSARLLVSDAKRSELKAAYKRFLDACNQEKRRKQDNVSMRKSPVPITLQDIEPVVGEAAQLLHKSVLESVQLALGGDHKKMKVFTSNARKFGSEQLSARDYYQYLTATFDLDFVGRLVPDLARLLQDAERRHALIRALCESAPGWERFNGL</sequence>
<dbReference type="SUPFAM" id="SSF57903">
    <property type="entry name" value="FYVE/PHD zinc finger"/>
    <property type="match status" value="1"/>
</dbReference>
<dbReference type="Proteomes" id="UP000053237">
    <property type="component" value="Unassembled WGS sequence"/>
</dbReference>
<feature type="region of interest" description="Disordered" evidence="6">
    <location>
        <begin position="528"/>
        <end position="560"/>
    </location>
</feature>
<feature type="domain" description="FYVE-type" evidence="7">
    <location>
        <begin position="83"/>
        <end position="137"/>
    </location>
</feature>
<dbReference type="Pfam" id="PF02181">
    <property type="entry name" value="FH2"/>
    <property type="match status" value="1"/>
</dbReference>
<gene>
    <name evidence="9" type="ORF">BN9_032300</name>
</gene>
<keyword evidence="1" id="KW-0479">Metal-binding</keyword>
<feature type="region of interest" description="Disordered" evidence="6">
    <location>
        <begin position="942"/>
        <end position="1003"/>
    </location>
</feature>
<dbReference type="Pfam" id="PF10152">
    <property type="entry name" value="CCDC53"/>
    <property type="match status" value="3"/>
</dbReference>
<dbReference type="PANTHER" id="PTHR45725:SF1">
    <property type="entry name" value="DISHEVELLED ASSOCIATED ACTIVATOR OF MORPHOGENESIS, ISOFORM D"/>
    <property type="match status" value="1"/>
</dbReference>
<name>A0A024G6H3_9STRA</name>
<feature type="coiled-coil region" evidence="5">
    <location>
        <begin position="285"/>
        <end position="319"/>
    </location>
</feature>
<dbReference type="InterPro" id="IPR015425">
    <property type="entry name" value="FH2_Formin"/>
</dbReference>
<keyword evidence="2 4" id="KW-0863">Zinc-finger</keyword>
<dbReference type="Gene3D" id="1.20.58.2220">
    <property type="entry name" value="Formin, FH2 domain"/>
    <property type="match status" value="1"/>
</dbReference>
<dbReference type="Pfam" id="PF13240">
    <property type="entry name" value="Zn_Ribbon_1"/>
    <property type="match status" value="1"/>
</dbReference>
<evidence type="ECO:0000313" key="10">
    <source>
        <dbReference type="Proteomes" id="UP000053237"/>
    </source>
</evidence>
<keyword evidence="5" id="KW-0175">Coiled coil</keyword>
<dbReference type="EMBL" id="CAIX01000034">
    <property type="protein sequence ID" value="CCI42446.1"/>
    <property type="molecule type" value="Genomic_DNA"/>
</dbReference>
<dbReference type="InterPro" id="IPR042201">
    <property type="entry name" value="FH2_Formin_sf"/>
</dbReference>
<feature type="domain" description="FH2" evidence="8">
    <location>
        <begin position="557"/>
        <end position="953"/>
    </location>
</feature>
<feature type="compositionally biased region" description="Basic and acidic residues" evidence="6">
    <location>
        <begin position="1"/>
        <end position="15"/>
    </location>
</feature>
<feature type="compositionally biased region" description="Polar residues" evidence="6">
    <location>
        <begin position="30"/>
        <end position="62"/>
    </location>
</feature>
<keyword evidence="3" id="KW-0862">Zinc</keyword>
<dbReference type="Pfam" id="PF01363">
    <property type="entry name" value="FYVE"/>
    <property type="match status" value="1"/>
</dbReference>
<feature type="compositionally biased region" description="Polar residues" evidence="6">
    <location>
        <begin position="530"/>
        <end position="547"/>
    </location>
</feature>
<dbReference type="InterPro" id="IPR017455">
    <property type="entry name" value="Znf_FYVE-rel"/>
</dbReference>
<dbReference type="InParanoid" id="A0A024G6H3"/>
<evidence type="ECO:0000256" key="3">
    <source>
        <dbReference type="ARBA" id="ARBA00022833"/>
    </source>
</evidence>
<keyword evidence="10" id="KW-1185">Reference proteome</keyword>
<feature type="region of interest" description="Disordered" evidence="6">
    <location>
        <begin position="247"/>
        <end position="269"/>
    </location>
</feature>
<protein>
    <recommendedName>
        <fullName evidence="11">FH2 domain-containing protein</fullName>
    </recommendedName>
</protein>
<reference evidence="9 10" key="1">
    <citation type="submission" date="2012-05" db="EMBL/GenBank/DDBJ databases">
        <title>Recombination and specialization in a pathogen metapopulation.</title>
        <authorList>
            <person name="Gardiner A."/>
            <person name="Kemen E."/>
            <person name="Schultz-Larsen T."/>
            <person name="MacLean D."/>
            <person name="Van Oosterhout C."/>
            <person name="Jones J.D.G."/>
        </authorList>
    </citation>
    <scope>NUCLEOTIDE SEQUENCE [LARGE SCALE GENOMIC DNA]</scope>
    <source>
        <strain evidence="9 10">Ac Nc2</strain>
    </source>
</reference>
<feature type="compositionally biased region" description="Basic and acidic residues" evidence="6">
    <location>
        <begin position="254"/>
        <end position="269"/>
    </location>
</feature>
<comment type="caution">
    <text evidence="9">The sequence shown here is derived from an EMBL/GenBank/DDBJ whole genome shotgun (WGS) entry which is preliminary data.</text>
</comment>
<proteinExistence type="predicted"/>
<evidence type="ECO:0008006" key="11">
    <source>
        <dbReference type="Google" id="ProtNLM"/>
    </source>
</evidence>
<feature type="region of interest" description="Disordered" evidence="6">
    <location>
        <begin position="1"/>
        <end position="63"/>
    </location>
</feature>
<accession>A0A024G6H3</accession>
<dbReference type="InterPro" id="IPR026870">
    <property type="entry name" value="Zinc_ribbon_dom"/>
</dbReference>
<dbReference type="InterPro" id="IPR000306">
    <property type="entry name" value="Znf_FYVE"/>
</dbReference>
<dbReference type="InterPro" id="IPR013083">
    <property type="entry name" value="Znf_RING/FYVE/PHD"/>
</dbReference>
<evidence type="ECO:0000259" key="7">
    <source>
        <dbReference type="PROSITE" id="PS50178"/>
    </source>
</evidence>
<evidence type="ECO:0000256" key="5">
    <source>
        <dbReference type="SAM" id="Coils"/>
    </source>
</evidence>
<evidence type="ECO:0000256" key="1">
    <source>
        <dbReference type="ARBA" id="ARBA00022723"/>
    </source>
</evidence>
<evidence type="ECO:0000256" key="6">
    <source>
        <dbReference type="SAM" id="MobiDB-lite"/>
    </source>
</evidence>
<evidence type="ECO:0000259" key="8">
    <source>
        <dbReference type="PROSITE" id="PS51444"/>
    </source>
</evidence>
<dbReference type="STRING" id="65357.A0A024G6H3"/>
<dbReference type="InterPro" id="IPR019309">
    <property type="entry name" value="WASHC3"/>
</dbReference>
<evidence type="ECO:0000313" key="9">
    <source>
        <dbReference type="EMBL" id="CCI42446.1"/>
    </source>
</evidence>
<evidence type="ECO:0000256" key="2">
    <source>
        <dbReference type="ARBA" id="ARBA00022771"/>
    </source>
</evidence>
<dbReference type="Gene3D" id="3.30.40.10">
    <property type="entry name" value="Zinc/RING finger domain, C3HC4 (zinc finger)"/>
    <property type="match status" value="1"/>
</dbReference>
<dbReference type="CDD" id="cd00065">
    <property type="entry name" value="FYVE_like_SF"/>
    <property type="match status" value="1"/>
</dbReference>
<organism evidence="9 10">
    <name type="scientific">Albugo candida</name>
    <dbReference type="NCBI Taxonomy" id="65357"/>
    <lineage>
        <taxon>Eukaryota</taxon>
        <taxon>Sar</taxon>
        <taxon>Stramenopiles</taxon>
        <taxon>Oomycota</taxon>
        <taxon>Peronosporomycetes</taxon>
        <taxon>Albuginales</taxon>
        <taxon>Albuginaceae</taxon>
        <taxon>Albugo</taxon>
    </lineage>
</organism>
<dbReference type="PANTHER" id="PTHR45725">
    <property type="entry name" value="FORMIN HOMOLOGY 2 FAMILY MEMBER"/>
    <property type="match status" value="1"/>
</dbReference>
<dbReference type="SMART" id="SM00498">
    <property type="entry name" value="FH2"/>
    <property type="match status" value="1"/>
</dbReference>
<evidence type="ECO:0000256" key="4">
    <source>
        <dbReference type="PROSITE-ProRule" id="PRU00091"/>
    </source>
</evidence>
<dbReference type="InterPro" id="IPR057634">
    <property type="entry name" value="PAH_ZNF598/HEL2"/>
</dbReference>
<dbReference type="InterPro" id="IPR051425">
    <property type="entry name" value="Formin_Homology"/>
</dbReference>
<dbReference type="GO" id="GO:0071203">
    <property type="term" value="C:WASH complex"/>
    <property type="evidence" value="ECO:0007669"/>
    <property type="project" value="InterPro"/>
</dbReference>
<dbReference type="InterPro" id="IPR011011">
    <property type="entry name" value="Znf_FYVE_PHD"/>
</dbReference>
<feature type="compositionally biased region" description="Basic and acidic residues" evidence="6">
    <location>
        <begin position="948"/>
        <end position="1003"/>
    </location>
</feature>
<dbReference type="AlphaFoldDB" id="A0A024G6H3"/>
<dbReference type="Pfam" id="PF23202">
    <property type="entry name" value="PAH_ZNF598"/>
    <property type="match status" value="2"/>
</dbReference>